<accession>A0A251T0H3</accession>
<keyword evidence="2" id="KW-1185">Reference proteome</keyword>
<protein>
    <submittedName>
        <fullName evidence="1">Uncharacterized protein</fullName>
    </submittedName>
</protein>
<evidence type="ECO:0000313" key="1">
    <source>
        <dbReference type="EMBL" id="OTG04588.1"/>
    </source>
</evidence>
<name>A0A251T0H3_HELAN</name>
<gene>
    <name evidence="1" type="ORF">HannXRQ_Chr12g0363971</name>
</gene>
<evidence type="ECO:0000313" key="2">
    <source>
        <dbReference type="Proteomes" id="UP000215914"/>
    </source>
</evidence>
<sequence length="126" mass="13880">MKGKRMKAIPVATSVGPRLASDVNQCEPKGGGNSRRDVRASPATAKVLWFGQRLQIKRRSVIVSCGCQDVLWLRDGGFGFSPVVFSELRRTWLLWWLLGYRNVLRVGKWGGRRGAQGPASVNIGNG</sequence>
<proteinExistence type="predicted"/>
<reference evidence="2" key="1">
    <citation type="journal article" date="2017" name="Nature">
        <title>The sunflower genome provides insights into oil metabolism, flowering and Asterid evolution.</title>
        <authorList>
            <person name="Badouin H."/>
            <person name="Gouzy J."/>
            <person name="Grassa C.J."/>
            <person name="Murat F."/>
            <person name="Staton S.E."/>
            <person name="Cottret L."/>
            <person name="Lelandais-Briere C."/>
            <person name="Owens G.L."/>
            <person name="Carrere S."/>
            <person name="Mayjonade B."/>
            <person name="Legrand L."/>
            <person name="Gill N."/>
            <person name="Kane N.C."/>
            <person name="Bowers J.E."/>
            <person name="Hubner S."/>
            <person name="Bellec A."/>
            <person name="Berard A."/>
            <person name="Berges H."/>
            <person name="Blanchet N."/>
            <person name="Boniface M.C."/>
            <person name="Brunel D."/>
            <person name="Catrice O."/>
            <person name="Chaidir N."/>
            <person name="Claudel C."/>
            <person name="Donnadieu C."/>
            <person name="Faraut T."/>
            <person name="Fievet G."/>
            <person name="Helmstetter N."/>
            <person name="King M."/>
            <person name="Knapp S.J."/>
            <person name="Lai Z."/>
            <person name="Le Paslier M.C."/>
            <person name="Lippi Y."/>
            <person name="Lorenzon L."/>
            <person name="Mandel J.R."/>
            <person name="Marage G."/>
            <person name="Marchand G."/>
            <person name="Marquand E."/>
            <person name="Bret-Mestries E."/>
            <person name="Morien E."/>
            <person name="Nambeesan S."/>
            <person name="Nguyen T."/>
            <person name="Pegot-Espagnet P."/>
            <person name="Pouilly N."/>
            <person name="Raftis F."/>
            <person name="Sallet E."/>
            <person name="Schiex T."/>
            <person name="Thomas J."/>
            <person name="Vandecasteele C."/>
            <person name="Vares D."/>
            <person name="Vear F."/>
            <person name="Vautrin S."/>
            <person name="Crespi M."/>
            <person name="Mangin B."/>
            <person name="Burke J.M."/>
            <person name="Salse J."/>
            <person name="Munos S."/>
            <person name="Vincourt P."/>
            <person name="Rieseberg L.H."/>
            <person name="Langlade N.B."/>
        </authorList>
    </citation>
    <scope>NUCLEOTIDE SEQUENCE [LARGE SCALE GENOMIC DNA]</scope>
    <source>
        <strain evidence="2">cv. SF193</strain>
    </source>
</reference>
<dbReference type="InParanoid" id="A0A251T0H3"/>
<dbReference type="EMBL" id="CM007901">
    <property type="protein sequence ID" value="OTG04588.1"/>
    <property type="molecule type" value="Genomic_DNA"/>
</dbReference>
<dbReference type="Proteomes" id="UP000215914">
    <property type="component" value="Chromosome 12"/>
</dbReference>
<dbReference type="AlphaFoldDB" id="A0A251T0H3"/>
<organism evidence="1 2">
    <name type="scientific">Helianthus annuus</name>
    <name type="common">Common sunflower</name>
    <dbReference type="NCBI Taxonomy" id="4232"/>
    <lineage>
        <taxon>Eukaryota</taxon>
        <taxon>Viridiplantae</taxon>
        <taxon>Streptophyta</taxon>
        <taxon>Embryophyta</taxon>
        <taxon>Tracheophyta</taxon>
        <taxon>Spermatophyta</taxon>
        <taxon>Magnoliopsida</taxon>
        <taxon>eudicotyledons</taxon>
        <taxon>Gunneridae</taxon>
        <taxon>Pentapetalae</taxon>
        <taxon>asterids</taxon>
        <taxon>campanulids</taxon>
        <taxon>Asterales</taxon>
        <taxon>Asteraceae</taxon>
        <taxon>Asteroideae</taxon>
        <taxon>Heliantheae alliance</taxon>
        <taxon>Heliantheae</taxon>
        <taxon>Helianthus</taxon>
    </lineage>
</organism>